<dbReference type="EMBL" id="JBBWRZ010000001">
    <property type="protein sequence ID" value="KAK8246744.1"/>
    <property type="molecule type" value="Genomic_DNA"/>
</dbReference>
<keyword evidence="3" id="KW-1185">Reference proteome</keyword>
<organism evidence="2 3">
    <name type="scientific">Phyllosticta capitalensis</name>
    <dbReference type="NCBI Taxonomy" id="121624"/>
    <lineage>
        <taxon>Eukaryota</taxon>
        <taxon>Fungi</taxon>
        <taxon>Dikarya</taxon>
        <taxon>Ascomycota</taxon>
        <taxon>Pezizomycotina</taxon>
        <taxon>Dothideomycetes</taxon>
        <taxon>Dothideomycetes incertae sedis</taxon>
        <taxon>Botryosphaeriales</taxon>
        <taxon>Phyllostictaceae</taxon>
        <taxon>Phyllosticta</taxon>
    </lineage>
</organism>
<feature type="compositionally biased region" description="Basic and acidic residues" evidence="1">
    <location>
        <begin position="119"/>
        <end position="129"/>
    </location>
</feature>
<accession>A0ABR1Z2Z0</accession>
<evidence type="ECO:0000313" key="2">
    <source>
        <dbReference type="EMBL" id="KAK8246744.1"/>
    </source>
</evidence>
<feature type="region of interest" description="Disordered" evidence="1">
    <location>
        <begin position="85"/>
        <end position="161"/>
    </location>
</feature>
<gene>
    <name evidence="2" type="ORF">HDK90DRAFT_19172</name>
</gene>
<sequence length="161" mass="17204">MAPRMRAAATATASGLSLCRILGLRRPASPWRGCMSRLSSSSSSSSTAAVVSKSGSVRIHGILHLEPKGACWLAWRVGRVCGRSVGDHDQTRMPNRTQHAAGLPRTGARTIGRQAGRHAAQDRKSHLLRVDQSSSSSSSSSSPLEQAPGEPERRRTRNRSG</sequence>
<proteinExistence type="predicted"/>
<evidence type="ECO:0000256" key="1">
    <source>
        <dbReference type="SAM" id="MobiDB-lite"/>
    </source>
</evidence>
<name>A0ABR1Z2Z0_9PEZI</name>
<evidence type="ECO:0000313" key="3">
    <source>
        <dbReference type="Proteomes" id="UP001492380"/>
    </source>
</evidence>
<dbReference type="Proteomes" id="UP001492380">
    <property type="component" value="Unassembled WGS sequence"/>
</dbReference>
<feature type="compositionally biased region" description="Low complexity" evidence="1">
    <location>
        <begin position="133"/>
        <end position="142"/>
    </location>
</feature>
<protein>
    <submittedName>
        <fullName evidence="2">Uncharacterized protein</fullName>
    </submittedName>
</protein>
<comment type="caution">
    <text evidence="2">The sequence shown here is derived from an EMBL/GenBank/DDBJ whole genome shotgun (WGS) entry which is preliminary data.</text>
</comment>
<reference evidence="2 3" key="1">
    <citation type="submission" date="2024-04" db="EMBL/GenBank/DDBJ databases">
        <title>Phyllosticta paracitricarpa is synonymous to the EU quarantine fungus P. citricarpa based on phylogenomic analyses.</title>
        <authorList>
            <consortium name="Lawrence Berkeley National Laboratory"/>
            <person name="Van Ingen-Buijs V.A."/>
            <person name="Van Westerhoven A.C."/>
            <person name="Haridas S."/>
            <person name="Skiadas P."/>
            <person name="Martin F."/>
            <person name="Groenewald J.Z."/>
            <person name="Crous P.W."/>
            <person name="Seidl M.F."/>
        </authorList>
    </citation>
    <scope>NUCLEOTIDE SEQUENCE [LARGE SCALE GENOMIC DNA]</scope>
    <source>
        <strain evidence="2 3">CBS 123374</strain>
    </source>
</reference>